<evidence type="ECO:0000256" key="3">
    <source>
        <dbReference type="ARBA" id="ARBA00022737"/>
    </source>
</evidence>
<dbReference type="EMBL" id="CP092867">
    <property type="protein sequence ID" value="UYV67504.1"/>
    <property type="molecule type" value="Genomic_DNA"/>
</dbReference>
<dbReference type="Gene3D" id="3.80.10.10">
    <property type="entry name" value="Ribonuclease Inhibitor"/>
    <property type="match status" value="2"/>
</dbReference>
<dbReference type="PANTHER" id="PTHR24373:SF371">
    <property type="entry name" value="PLATELET GLYCOPROTEIN IB ALPHA CHAIN"/>
    <property type="match status" value="1"/>
</dbReference>
<gene>
    <name evidence="4" type="ORF">LAZ67_5000955</name>
</gene>
<dbReference type="SUPFAM" id="SSF52058">
    <property type="entry name" value="L domain-like"/>
    <property type="match status" value="1"/>
</dbReference>
<evidence type="ECO:0000256" key="1">
    <source>
        <dbReference type="ARBA" id="ARBA00022614"/>
    </source>
</evidence>
<keyword evidence="5" id="KW-1185">Reference proteome</keyword>
<keyword evidence="1" id="KW-0433">Leucine-rich repeat</keyword>
<reference evidence="4 5" key="1">
    <citation type="submission" date="2022-01" db="EMBL/GenBank/DDBJ databases">
        <title>A chromosomal length assembly of Cordylochernes scorpioides.</title>
        <authorList>
            <person name="Zeh D."/>
            <person name="Zeh J."/>
        </authorList>
    </citation>
    <scope>NUCLEOTIDE SEQUENCE [LARGE SCALE GENOMIC DNA]</scope>
    <source>
        <strain evidence="4">IN4F17</strain>
        <tissue evidence="4">Whole Body</tissue>
    </source>
</reference>
<dbReference type="InterPro" id="IPR032675">
    <property type="entry name" value="LRR_dom_sf"/>
</dbReference>
<evidence type="ECO:0000256" key="2">
    <source>
        <dbReference type="ARBA" id="ARBA00022729"/>
    </source>
</evidence>
<organism evidence="4 5">
    <name type="scientific">Cordylochernes scorpioides</name>
    <dbReference type="NCBI Taxonomy" id="51811"/>
    <lineage>
        <taxon>Eukaryota</taxon>
        <taxon>Metazoa</taxon>
        <taxon>Ecdysozoa</taxon>
        <taxon>Arthropoda</taxon>
        <taxon>Chelicerata</taxon>
        <taxon>Arachnida</taxon>
        <taxon>Pseudoscorpiones</taxon>
        <taxon>Cheliferoidea</taxon>
        <taxon>Chernetidae</taxon>
        <taxon>Cordylochernes</taxon>
    </lineage>
</organism>
<dbReference type="PANTHER" id="PTHR24373">
    <property type="entry name" value="SLIT RELATED LEUCINE-RICH REPEAT NEURONAL PROTEIN"/>
    <property type="match status" value="1"/>
</dbReference>
<name>A0ABY6KFG9_9ARAC</name>
<sequence>MSCWAQECSKNGDSSLGFTYKNWYLPTPALTLRCWDANPYRRNMFQYYDMTQFETFMFSSCSLPPMPFSDMLTNLRVRTLIFSSKTVTTINPDILQNLPYLTFLDLSNNLLTTLTFNFFNSLTNVSSVSLGLNSLTFLPEDVFFKLNLFHIDLGDNKLESLPEKIFKGQFEIKDFIFEQKTQRNLAFTNPPNLKDVKIQEGAKNKFICDVEENCTEECKCYTREVDKTTFIDCSNSHLETIPTRVFRNASILLMNINRNSYLSGLSKTDWKHLREMSFENNQIISENWELPPSLEYINLKNDRLSWLSPYTFNYSAPYSDFKIKLGGNPWKCNCNLTSMRYWLISLKGKVIDPEKIICEDPIIKKGKYVYPRIDKIQLNNLCHPHEKK</sequence>
<dbReference type="InterPro" id="IPR003591">
    <property type="entry name" value="Leu-rich_rpt_typical-subtyp"/>
</dbReference>
<keyword evidence="2" id="KW-0732">Signal</keyword>
<dbReference type="SMART" id="SM00369">
    <property type="entry name" value="LRR_TYP"/>
    <property type="match status" value="3"/>
</dbReference>
<dbReference type="InterPro" id="IPR050328">
    <property type="entry name" value="Dev_Immune_Receptor"/>
</dbReference>
<protein>
    <submittedName>
        <fullName evidence="4">Uncharacterized protein</fullName>
    </submittedName>
</protein>
<proteinExistence type="predicted"/>
<dbReference type="Proteomes" id="UP001235939">
    <property type="component" value="Chromosome 05"/>
</dbReference>
<evidence type="ECO:0000313" key="4">
    <source>
        <dbReference type="EMBL" id="UYV67504.1"/>
    </source>
</evidence>
<evidence type="ECO:0000313" key="5">
    <source>
        <dbReference type="Proteomes" id="UP001235939"/>
    </source>
</evidence>
<keyword evidence="3" id="KW-0677">Repeat</keyword>
<accession>A0ABY6KFG9</accession>